<dbReference type="InterPro" id="IPR027417">
    <property type="entry name" value="P-loop_NTPase"/>
</dbReference>
<dbReference type="CDD" id="cd01876">
    <property type="entry name" value="YihA_EngB"/>
    <property type="match status" value="1"/>
</dbReference>
<comment type="similarity">
    <text evidence="2">Belongs to the TRAFAC class TrmE-Era-EngA-EngB-Septin-like GTPase superfamily. EngB GTPase family.</text>
</comment>
<evidence type="ECO:0000256" key="2">
    <source>
        <dbReference type="ARBA" id="ARBA00009638"/>
    </source>
</evidence>
<name>A0ABQ8PSE4_9FUNG</name>
<accession>A0ABQ8PSE4</accession>
<keyword evidence="10" id="KW-1185">Reference proteome</keyword>
<evidence type="ECO:0000256" key="1">
    <source>
        <dbReference type="ARBA" id="ARBA00001946"/>
    </source>
</evidence>
<dbReference type="PANTHER" id="PTHR46498">
    <property type="entry name" value="GTP-BINDING PROTEIN 8"/>
    <property type="match status" value="1"/>
</dbReference>
<evidence type="ECO:0000256" key="6">
    <source>
        <dbReference type="ARBA" id="ARBA00022842"/>
    </source>
</evidence>
<comment type="cofactor">
    <cofactor evidence="1">
        <name>Mg(2+)</name>
        <dbReference type="ChEBI" id="CHEBI:18420"/>
    </cofactor>
</comment>
<evidence type="ECO:0000256" key="5">
    <source>
        <dbReference type="ARBA" id="ARBA00022741"/>
    </source>
</evidence>
<reference evidence="9" key="1">
    <citation type="submission" date="2022-07" db="EMBL/GenBank/DDBJ databases">
        <title>Phylogenomic reconstructions and comparative analyses of Kickxellomycotina fungi.</title>
        <authorList>
            <person name="Reynolds N.K."/>
            <person name="Stajich J.E."/>
            <person name="Barry K."/>
            <person name="Grigoriev I.V."/>
            <person name="Crous P."/>
            <person name="Smith M.E."/>
        </authorList>
    </citation>
    <scope>NUCLEOTIDE SEQUENCE</scope>
    <source>
        <strain evidence="9">BCRC 34882</strain>
    </source>
</reference>
<gene>
    <name evidence="9" type="ORF">EDC05_001181</name>
</gene>
<dbReference type="Gene3D" id="3.40.50.300">
    <property type="entry name" value="P-loop containing nucleotide triphosphate hydrolases"/>
    <property type="match status" value="1"/>
</dbReference>
<dbReference type="PROSITE" id="PS51706">
    <property type="entry name" value="G_ENGB"/>
    <property type="match status" value="1"/>
</dbReference>
<evidence type="ECO:0000256" key="7">
    <source>
        <dbReference type="ARBA" id="ARBA00023134"/>
    </source>
</evidence>
<dbReference type="EMBL" id="JANBQD010000008">
    <property type="protein sequence ID" value="KAJ1995090.1"/>
    <property type="molecule type" value="Genomic_DNA"/>
</dbReference>
<dbReference type="InterPro" id="IPR030393">
    <property type="entry name" value="G_ENGB_dom"/>
</dbReference>
<dbReference type="NCBIfam" id="TIGR03598">
    <property type="entry name" value="GTPase_YsxC"/>
    <property type="match status" value="1"/>
</dbReference>
<keyword evidence="6" id="KW-0460">Magnesium</keyword>
<evidence type="ECO:0000256" key="3">
    <source>
        <dbReference type="ARBA" id="ARBA00015370"/>
    </source>
</evidence>
<feature type="domain" description="EngB-type G" evidence="8">
    <location>
        <begin position="47"/>
        <end position="225"/>
    </location>
</feature>
<dbReference type="InterPro" id="IPR052279">
    <property type="entry name" value="EngB_GTPase"/>
</dbReference>
<evidence type="ECO:0000313" key="10">
    <source>
        <dbReference type="Proteomes" id="UP001151295"/>
    </source>
</evidence>
<organism evidence="9 10">
    <name type="scientific">Coemansia umbellata</name>
    <dbReference type="NCBI Taxonomy" id="1424467"/>
    <lineage>
        <taxon>Eukaryota</taxon>
        <taxon>Fungi</taxon>
        <taxon>Fungi incertae sedis</taxon>
        <taxon>Zoopagomycota</taxon>
        <taxon>Kickxellomycotina</taxon>
        <taxon>Kickxellomycetes</taxon>
        <taxon>Kickxellales</taxon>
        <taxon>Kickxellaceae</taxon>
        <taxon>Coemansia</taxon>
    </lineage>
</organism>
<evidence type="ECO:0000259" key="8">
    <source>
        <dbReference type="PROSITE" id="PS51706"/>
    </source>
</evidence>
<dbReference type="SUPFAM" id="SSF52540">
    <property type="entry name" value="P-loop containing nucleoside triphosphate hydrolases"/>
    <property type="match status" value="1"/>
</dbReference>
<comment type="caution">
    <text evidence="9">The sequence shown here is derived from an EMBL/GenBank/DDBJ whole genome shotgun (WGS) entry which is preliminary data.</text>
</comment>
<keyword evidence="7" id="KW-0342">GTP-binding</keyword>
<keyword evidence="5" id="KW-0547">Nucleotide-binding</keyword>
<dbReference type="InterPro" id="IPR006073">
    <property type="entry name" value="GTP-bd"/>
</dbReference>
<dbReference type="InterPro" id="IPR019987">
    <property type="entry name" value="GTP-bd_ribosome_bio_YsxC"/>
</dbReference>
<evidence type="ECO:0000313" key="9">
    <source>
        <dbReference type="EMBL" id="KAJ1995090.1"/>
    </source>
</evidence>
<evidence type="ECO:0000256" key="4">
    <source>
        <dbReference type="ARBA" id="ARBA00022723"/>
    </source>
</evidence>
<sequence length="232" mass="25538">MLIKPSSDKDQPISKSSGDNLVLKYFQQRDAKFLYSATKAEHYRHLSEPEITFAGRSNVGKSSLIGAVLRSAGLVKTSKKPGHTSLLNFFSLTSSAHPAAISVVDMPGYGFRSRDEWGQFIIEYLSTRKVLRRVFLLIESKVGELKSTDCSFLELAEKHGVPVQLVLTKTDKLKRTSLDKISNAVVREAKEIGPTVVQPYVIHCSAKTKDGITAVQEEILRVCNVTLGQGAS</sequence>
<keyword evidence="4" id="KW-0479">Metal-binding</keyword>
<dbReference type="PANTHER" id="PTHR46498:SF1">
    <property type="entry name" value="GTP-BINDING PROTEIN 8"/>
    <property type="match status" value="1"/>
</dbReference>
<dbReference type="Proteomes" id="UP001151295">
    <property type="component" value="Unassembled WGS sequence"/>
</dbReference>
<dbReference type="HAMAP" id="MF_00321">
    <property type="entry name" value="GTPase_EngB"/>
    <property type="match status" value="1"/>
</dbReference>
<dbReference type="Pfam" id="PF01926">
    <property type="entry name" value="MMR_HSR1"/>
    <property type="match status" value="1"/>
</dbReference>
<proteinExistence type="inferred from homology"/>
<protein>
    <recommendedName>
        <fullName evidence="3">GTP-binding protein 8</fullName>
    </recommendedName>
</protein>